<accession>A0A1T2L0N0</accession>
<gene>
    <name evidence="1" type="ORF">BOW52_08220</name>
</gene>
<organism evidence="1 2">
    <name type="scientific">Solemya elarraichensis gill symbiont</name>
    <dbReference type="NCBI Taxonomy" id="1918949"/>
    <lineage>
        <taxon>Bacteria</taxon>
        <taxon>Pseudomonadati</taxon>
        <taxon>Pseudomonadota</taxon>
        <taxon>Gammaproteobacteria</taxon>
        <taxon>sulfur-oxidizing symbionts</taxon>
    </lineage>
</organism>
<keyword evidence="2" id="KW-1185">Reference proteome</keyword>
<dbReference type="AlphaFoldDB" id="A0A1T2L0N0"/>
<dbReference type="Proteomes" id="UP000190198">
    <property type="component" value="Unassembled WGS sequence"/>
</dbReference>
<evidence type="ECO:0000313" key="1">
    <source>
        <dbReference type="EMBL" id="OOZ38641.1"/>
    </source>
</evidence>
<name>A0A1T2L0N0_9GAMM</name>
<evidence type="ECO:0000313" key="2">
    <source>
        <dbReference type="Proteomes" id="UP000190198"/>
    </source>
</evidence>
<reference evidence="1 2" key="1">
    <citation type="submission" date="2016-11" db="EMBL/GenBank/DDBJ databases">
        <title>Mixed transmission modes and dynamic genome evolution in an obligate animal-bacterial symbiosis.</title>
        <authorList>
            <person name="Russell S.L."/>
            <person name="Corbett-Detig R.B."/>
            <person name="Cavanaugh C.M."/>
        </authorList>
    </citation>
    <scope>NUCLEOTIDE SEQUENCE [LARGE SCALE GENOMIC DNA]</scope>
    <source>
        <strain evidence="1">Sp-SM6</strain>
    </source>
</reference>
<comment type="caution">
    <text evidence="1">The sequence shown here is derived from an EMBL/GenBank/DDBJ whole genome shotgun (WGS) entry which is preliminary data.</text>
</comment>
<proteinExistence type="predicted"/>
<protein>
    <submittedName>
        <fullName evidence="1">Uncharacterized protein</fullName>
    </submittedName>
</protein>
<dbReference type="EMBL" id="MPRK01000165">
    <property type="protein sequence ID" value="OOZ38641.1"/>
    <property type="molecule type" value="Genomic_DNA"/>
</dbReference>
<sequence length="64" mass="7506">MNVMYKLKDIRDRNMPEQSDQIRNKEIFSTCSSISSASKQNVVHSKWSLRSTFITNRTILDIIE</sequence>